<feature type="region of interest" description="Disordered" evidence="1">
    <location>
        <begin position="35"/>
        <end position="97"/>
    </location>
</feature>
<accession>Q2R5C4</accession>
<dbReference type="Proteomes" id="UP000000763">
    <property type="component" value="Chromosome 11"/>
</dbReference>
<organism evidence="2 3">
    <name type="scientific">Oryza sativa subsp. japonica</name>
    <name type="common">Rice</name>
    <dbReference type="NCBI Taxonomy" id="39947"/>
    <lineage>
        <taxon>Eukaryota</taxon>
        <taxon>Viridiplantae</taxon>
        <taxon>Streptophyta</taxon>
        <taxon>Embryophyta</taxon>
        <taxon>Tracheophyta</taxon>
        <taxon>Spermatophyta</taxon>
        <taxon>Magnoliopsida</taxon>
        <taxon>Liliopsida</taxon>
        <taxon>Poales</taxon>
        <taxon>Poaceae</taxon>
        <taxon>BOP clade</taxon>
        <taxon>Oryzoideae</taxon>
        <taxon>Oryzeae</taxon>
        <taxon>Oryzinae</taxon>
        <taxon>Oryza</taxon>
        <taxon>Oryza sativa</taxon>
    </lineage>
</organism>
<dbReference type="EMBL" id="AC146523">
    <property type="protein sequence ID" value="AAX92805.1"/>
    <property type="molecule type" value="Genomic_DNA"/>
</dbReference>
<dbReference type="AlphaFoldDB" id="Q2R5C4"/>
<evidence type="ECO:0000313" key="3">
    <source>
        <dbReference type="Proteomes" id="UP000000763"/>
    </source>
</evidence>
<evidence type="ECO:0000313" key="2">
    <source>
        <dbReference type="EMBL" id="AAX92805.1"/>
    </source>
</evidence>
<name>Q2R5C4_ORYSJ</name>
<feature type="compositionally biased region" description="Basic and acidic residues" evidence="1">
    <location>
        <begin position="41"/>
        <end position="53"/>
    </location>
</feature>
<reference evidence="3" key="1">
    <citation type="journal article" date="2005" name="Nature">
        <title>The map-based sequence of the rice genome.</title>
        <authorList>
            <consortium name="International rice genome sequencing project (IRGSP)"/>
            <person name="Matsumoto T."/>
            <person name="Wu J."/>
            <person name="Kanamori H."/>
            <person name="Katayose Y."/>
            <person name="Fujisawa M."/>
            <person name="Namiki N."/>
            <person name="Mizuno H."/>
            <person name="Yamamoto K."/>
            <person name="Antonio B.A."/>
            <person name="Baba T."/>
            <person name="Sakata K."/>
            <person name="Nagamura Y."/>
            <person name="Aoki H."/>
            <person name="Arikawa K."/>
            <person name="Arita K."/>
            <person name="Bito T."/>
            <person name="Chiden Y."/>
            <person name="Fujitsuka N."/>
            <person name="Fukunaka R."/>
            <person name="Hamada M."/>
            <person name="Harada C."/>
            <person name="Hayashi A."/>
            <person name="Hijishita S."/>
            <person name="Honda M."/>
            <person name="Hosokawa S."/>
            <person name="Ichikawa Y."/>
            <person name="Idonuma A."/>
            <person name="Iijima M."/>
            <person name="Ikeda M."/>
            <person name="Ikeno M."/>
            <person name="Ito K."/>
            <person name="Ito S."/>
            <person name="Ito T."/>
            <person name="Ito Y."/>
            <person name="Ito Y."/>
            <person name="Iwabuchi A."/>
            <person name="Kamiya K."/>
            <person name="Karasawa W."/>
            <person name="Kurita K."/>
            <person name="Katagiri S."/>
            <person name="Kikuta A."/>
            <person name="Kobayashi H."/>
            <person name="Kobayashi N."/>
            <person name="Machita K."/>
            <person name="Maehara T."/>
            <person name="Masukawa M."/>
            <person name="Mizubayashi T."/>
            <person name="Mukai Y."/>
            <person name="Nagasaki H."/>
            <person name="Nagata Y."/>
            <person name="Naito S."/>
            <person name="Nakashima M."/>
            <person name="Nakama Y."/>
            <person name="Nakamichi Y."/>
            <person name="Nakamura M."/>
            <person name="Meguro A."/>
            <person name="Negishi M."/>
            <person name="Ohta I."/>
            <person name="Ohta T."/>
            <person name="Okamoto M."/>
            <person name="Ono N."/>
            <person name="Saji S."/>
            <person name="Sakaguchi M."/>
            <person name="Sakai K."/>
            <person name="Shibata M."/>
            <person name="Shimokawa T."/>
            <person name="Song J."/>
            <person name="Takazaki Y."/>
            <person name="Terasawa K."/>
            <person name="Tsugane M."/>
            <person name="Tsuji K."/>
            <person name="Ueda S."/>
            <person name="Waki K."/>
            <person name="Yamagata H."/>
            <person name="Yamamoto M."/>
            <person name="Yamamoto S."/>
            <person name="Yamane H."/>
            <person name="Yoshiki S."/>
            <person name="Yoshihara R."/>
            <person name="Yukawa K."/>
            <person name="Zhong H."/>
            <person name="Yano M."/>
            <person name="Yuan Q."/>
            <person name="Ouyang S."/>
            <person name="Liu J."/>
            <person name="Jones K.M."/>
            <person name="Gansberger K."/>
            <person name="Moffat K."/>
            <person name="Hill J."/>
            <person name="Bera J."/>
            <person name="Fadrosh D."/>
            <person name="Jin S."/>
            <person name="Johri S."/>
            <person name="Kim M."/>
            <person name="Overton L."/>
            <person name="Reardon M."/>
            <person name="Tsitrin T."/>
            <person name="Vuong H."/>
            <person name="Weaver B."/>
            <person name="Ciecko A."/>
            <person name="Tallon L."/>
            <person name="Jackson J."/>
            <person name="Pai G."/>
            <person name="Aken S.V."/>
            <person name="Utterback T."/>
            <person name="Reidmuller S."/>
            <person name="Feldblyum T."/>
            <person name="Hsiao J."/>
            <person name="Zismann V."/>
            <person name="Iobst S."/>
            <person name="de Vazeille A.R."/>
            <person name="Buell C.R."/>
            <person name="Ying K."/>
            <person name="Li Y."/>
            <person name="Lu T."/>
            <person name="Huang Y."/>
            <person name="Zhao Q."/>
            <person name="Feng Q."/>
            <person name="Zhang L."/>
            <person name="Zhu J."/>
            <person name="Weng Q."/>
            <person name="Mu J."/>
            <person name="Lu Y."/>
            <person name="Fan D."/>
            <person name="Liu Y."/>
            <person name="Guan J."/>
            <person name="Zhang Y."/>
            <person name="Yu S."/>
            <person name="Liu X."/>
            <person name="Zhang Y."/>
            <person name="Hong G."/>
            <person name="Han B."/>
            <person name="Choisne N."/>
            <person name="Demange N."/>
            <person name="Orjeda G."/>
            <person name="Samain S."/>
            <person name="Cattolico L."/>
            <person name="Pelletier E."/>
            <person name="Couloux A."/>
            <person name="Segurens B."/>
            <person name="Wincker P."/>
            <person name="D'Hont A."/>
            <person name="Scarpelli C."/>
            <person name="Weissenbach J."/>
            <person name="Salanoubat M."/>
            <person name="Quetier F."/>
            <person name="Yu Y."/>
            <person name="Kim H.R."/>
            <person name="Rambo T."/>
            <person name="Currie J."/>
            <person name="Collura K."/>
            <person name="Luo M."/>
            <person name="Yang T."/>
            <person name="Ammiraju J.S.S."/>
            <person name="Engler F."/>
            <person name="Soderlund C."/>
            <person name="Wing R.A."/>
            <person name="Palmer L.E."/>
            <person name="de la Bastide M."/>
            <person name="Spiegel L."/>
            <person name="Nascimento L."/>
            <person name="Zutavern T."/>
            <person name="O'Shaughnessy A."/>
            <person name="Dike S."/>
            <person name="Dedhia N."/>
            <person name="Preston R."/>
            <person name="Balija V."/>
            <person name="McCombie W.R."/>
            <person name="Chow T."/>
            <person name="Chen H."/>
            <person name="Chung M."/>
            <person name="Chen C."/>
            <person name="Shaw J."/>
            <person name="Wu H."/>
            <person name="Hsiao K."/>
            <person name="Chao Y."/>
            <person name="Chu M."/>
            <person name="Cheng C."/>
            <person name="Hour A."/>
            <person name="Lee P."/>
            <person name="Lin S."/>
            <person name="Lin Y."/>
            <person name="Liou J."/>
            <person name="Liu S."/>
            <person name="Hsing Y."/>
            <person name="Raghuvanshi S."/>
            <person name="Mohanty A."/>
            <person name="Bharti A.K."/>
            <person name="Gaur A."/>
            <person name="Gupta V."/>
            <person name="Kumar D."/>
            <person name="Ravi V."/>
            <person name="Vij S."/>
            <person name="Kapur A."/>
            <person name="Khurana P."/>
            <person name="Khurana P."/>
            <person name="Khurana J.P."/>
            <person name="Tyagi A.K."/>
            <person name="Gaikwad K."/>
            <person name="Singh A."/>
            <person name="Dalal V."/>
            <person name="Srivastava S."/>
            <person name="Dixit A."/>
            <person name="Pal A.K."/>
            <person name="Ghazi I.A."/>
            <person name="Yadav M."/>
            <person name="Pandit A."/>
            <person name="Bhargava A."/>
            <person name="Sureshbabu K."/>
            <person name="Batra K."/>
            <person name="Sharma T.R."/>
            <person name="Mohapatra T."/>
            <person name="Singh N.K."/>
            <person name="Messing J."/>
            <person name="Nelson A.B."/>
            <person name="Fuks G."/>
            <person name="Kavchok S."/>
            <person name="Keizer G."/>
            <person name="Linton E."/>
            <person name="Llaca V."/>
            <person name="Song R."/>
            <person name="Tanyolac B."/>
            <person name="Young S."/>
            <person name="Ho-Il K."/>
            <person name="Hahn J.H."/>
            <person name="Sangsakoo G."/>
            <person name="Vanavichit A."/>
            <person name="de Mattos Luiz.A.T."/>
            <person name="Zimmer P.D."/>
            <person name="Malone G."/>
            <person name="Dellagostin O."/>
            <person name="de Oliveira A.C."/>
            <person name="Bevan M."/>
            <person name="Bancroft I."/>
            <person name="Minx P."/>
            <person name="Cordum H."/>
            <person name="Wilson R."/>
            <person name="Cheng Z."/>
            <person name="Jin W."/>
            <person name="Jiang J."/>
            <person name="Leong S.A."/>
            <person name="Iwama H."/>
            <person name="Gojobori T."/>
            <person name="Itoh T."/>
            <person name="Niimura Y."/>
            <person name="Fujii Y."/>
            <person name="Habara T."/>
            <person name="Sakai H."/>
            <person name="Sato Y."/>
            <person name="Wilson G."/>
            <person name="Kumar K."/>
            <person name="McCouch S."/>
            <person name="Juretic N."/>
            <person name="Hoen D."/>
            <person name="Wright S."/>
            <person name="Bruskiewich R."/>
            <person name="Bureau T."/>
            <person name="Miyao A."/>
            <person name="Hirochika H."/>
            <person name="Nishikawa T."/>
            <person name="Kadowaki K."/>
            <person name="Sugiura M."/>
            <person name="Burr B."/>
            <person name="Sasaki T."/>
        </authorList>
    </citation>
    <scope>NUCLEOTIDE SEQUENCE [LARGE SCALE GENOMIC DNA]</scope>
    <source>
        <strain evidence="3">cv. Nipponbare</strain>
    </source>
</reference>
<gene>
    <name evidence="2" type="ordered locus">LOC_Os11g25490</name>
</gene>
<reference evidence="3" key="2">
    <citation type="journal article" date="2008" name="Nucleic Acids Res.">
        <title>The rice annotation project database (RAP-DB): 2008 update.</title>
        <authorList>
            <consortium name="The rice annotation project (RAP)"/>
        </authorList>
    </citation>
    <scope>GENOME REANNOTATION</scope>
    <source>
        <strain evidence="3">cv. Nipponbare</strain>
    </source>
</reference>
<protein>
    <submittedName>
        <fullName evidence="2">Uncharacterized protein</fullName>
    </submittedName>
</protein>
<evidence type="ECO:0000256" key="1">
    <source>
        <dbReference type="SAM" id="MobiDB-lite"/>
    </source>
</evidence>
<proteinExistence type="predicted"/>
<sequence length="97" mass="10342">MAGIEHSLRGLKEVSAVPWEVVVWFAAAPVDREGAAGVRRCGGERGRREEMRGDQGSTGSGRDTRDMMTIGLDSDSASPTGHMPPVRPTLCASYTVP</sequence>